<gene>
    <name evidence="1" type="ORF">ACFSJ0_20275</name>
</gene>
<evidence type="ECO:0000313" key="2">
    <source>
        <dbReference type="Proteomes" id="UP001597097"/>
    </source>
</evidence>
<evidence type="ECO:0008006" key="3">
    <source>
        <dbReference type="Google" id="ProtNLM"/>
    </source>
</evidence>
<name>A0ABW4GA54_9ACTN</name>
<accession>A0ABW4GA54</accession>
<protein>
    <recommendedName>
        <fullName evidence="3">F5/8 type C domain-containing protein</fullName>
    </recommendedName>
</protein>
<organism evidence="1 2">
    <name type="scientific">Nonomuraea guangzhouensis</name>
    <dbReference type="NCBI Taxonomy" id="1291555"/>
    <lineage>
        <taxon>Bacteria</taxon>
        <taxon>Bacillati</taxon>
        <taxon>Actinomycetota</taxon>
        <taxon>Actinomycetes</taxon>
        <taxon>Streptosporangiales</taxon>
        <taxon>Streptosporangiaceae</taxon>
        <taxon>Nonomuraea</taxon>
    </lineage>
</organism>
<dbReference type="EMBL" id="JBHUCM010000017">
    <property type="protein sequence ID" value="MFD1539403.1"/>
    <property type="molecule type" value="Genomic_DNA"/>
</dbReference>
<evidence type="ECO:0000313" key="1">
    <source>
        <dbReference type="EMBL" id="MFD1539403.1"/>
    </source>
</evidence>
<dbReference type="RefSeq" id="WP_219531792.1">
    <property type="nucleotide sequence ID" value="NZ_JAHKRM010000012.1"/>
</dbReference>
<dbReference type="Proteomes" id="UP001597097">
    <property type="component" value="Unassembled WGS sequence"/>
</dbReference>
<comment type="caution">
    <text evidence="1">The sequence shown here is derived from an EMBL/GenBank/DDBJ whole genome shotgun (WGS) entry which is preliminary data.</text>
</comment>
<proteinExistence type="predicted"/>
<sequence>MPSGADLRAAGRALATDRQIRLDLSDDDGKSWRSVPVTRTESGWTAGVPNPSTAGFVSLRAVVTDTAGNGVTQTITRAHAVG</sequence>
<reference evidence="2" key="1">
    <citation type="journal article" date="2019" name="Int. J. Syst. Evol. Microbiol.">
        <title>The Global Catalogue of Microorganisms (GCM) 10K type strain sequencing project: providing services to taxonomists for standard genome sequencing and annotation.</title>
        <authorList>
            <consortium name="The Broad Institute Genomics Platform"/>
            <consortium name="The Broad Institute Genome Sequencing Center for Infectious Disease"/>
            <person name="Wu L."/>
            <person name="Ma J."/>
        </authorList>
    </citation>
    <scope>NUCLEOTIDE SEQUENCE [LARGE SCALE GENOMIC DNA]</scope>
    <source>
        <strain evidence="2">CGMCC 1.15399</strain>
    </source>
</reference>
<keyword evidence="2" id="KW-1185">Reference proteome</keyword>